<dbReference type="GO" id="GO:0005737">
    <property type="term" value="C:cytoplasm"/>
    <property type="evidence" value="ECO:0007669"/>
    <property type="project" value="UniProtKB-SubCell"/>
</dbReference>
<dbReference type="Pfam" id="PF01774">
    <property type="entry name" value="UreD"/>
    <property type="match status" value="1"/>
</dbReference>
<dbReference type="PANTHER" id="PTHR33643:SF1">
    <property type="entry name" value="UREASE ACCESSORY PROTEIN D"/>
    <property type="match status" value="1"/>
</dbReference>
<sequence>MNNIGQALQQLSELGAAEPALAPYQQQPPQMAVGSPGKNGYLALRFARRGERSTLAGMAHRSPFLVQRPLYWDEELPQMPCLFLITTSGGILQGDRLALKVDMQPGSSAHITTQSATKIQSMTHNYAAQIQQITLDEDSYLEMMPEPTILHNNARFISSTRLSLHPSATLLYSEVLTCGRKHHPLDGGFQFDVYSARTEAQNLSGGAQFSEHYLLQPKRQPLNGAGIMGGFHVAGNIMLLTPEKYHQAILSRLSPCYDAAAGIAYGASLLPNQSGLIFKALGNEAHQVKSAIQLFWQAARETITGARIPSPFLWR</sequence>
<dbReference type="HAMAP" id="MF_01384">
    <property type="entry name" value="UreD"/>
    <property type="match status" value="1"/>
</dbReference>
<evidence type="ECO:0000256" key="3">
    <source>
        <dbReference type="ARBA" id="ARBA00023186"/>
    </source>
</evidence>
<name>A0A1S8YS44_9GAMM</name>
<proteinExistence type="inferred from homology"/>
<comment type="similarity">
    <text evidence="1 4">Belongs to the UreD family.</text>
</comment>
<dbReference type="RefSeq" id="WP_078000929.1">
    <property type="nucleotide sequence ID" value="NZ_MRUL01000001.1"/>
</dbReference>
<keyword evidence="2 4" id="KW-0996">Nickel insertion</keyword>
<keyword evidence="6" id="KW-1185">Reference proteome</keyword>
<accession>A0A1S8YS44</accession>
<dbReference type="OrthoDB" id="9807968at2"/>
<dbReference type="AlphaFoldDB" id="A0A1S8YS44"/>
<protein>
    <recommendedName>
        <fullName evidence="4">Urease accessory protein UreD</fullName>
    </recommendedName>
</protein>
<comment type="subcellular location">
    <subcellularLocation>
        <location evidence="4">Cytoplasm</location>
    </subcellularLocation>
</comment>
<comment type="function">
    <text evidence="4">Required for maturation of urease via the functional incorporation of the urease nickel metallocenter.</text>
</comment>
<comment type="caution">
    <text evidence="5">The sequence shown here is derived from an EMBL/GenBank/DDBJ whole genome shotgun (WGS) entry which is preliminary data.</text>
</comment>
<organism evidence="5 6">
    <name type="scientific">Izhakiella australiensis</name>
    <dbReference type="NCBI Taxonomy" id="1926881"/>
    <lineage>
        <taxon>Bacteria</taxon>
        <taxon>Pseudomonadati</taxon>
        <taxon>Pseudomonadota</taxon>
        <taxon>Gammaproteobacteria</taxon>
        <taxon>Enterobacterales</taxon>
        <taxon>Erwiniaceae</taxon>
        <taxon>Izhakiella</taxon>
    </lineage>
</organism>
<evidence type="ECO:0000313" key="6">
    <source>
        <dbReference type="Proteomes" id="UP000190667"/>
    </source>
</evidence>
<dbReference type="InterPro" id="IPR002669">
    <property type="entry name" value="UreD"/>
</dbReference>
<dbReference type="GO" id="GO:0016151">
    <property type="term" value="F:nickel cation binding"/>
    <property type="evidence" value="ECO:0007669"/>
    <property type="project" value="UniProtKB-UniRule"/>
</dbReference>
<keyword evidence="3 4" id="KW-0143">Chaperone</keyword>
<gene>
    <name evidence="4" type="primary">ureD</name>
    <name evidence="5" type="ORF">BTJ39_01725</name>
</gene>
<reference evidence="5 6" key="1">
    <citation type="submission" date="2016-12" db="EMBL/GenBank/DDBJ databases">
        <title>Izhakiella australiana sp. nov. of genus Izhakiella isolated from Australian desert.</title>
        <authorList>
            <person name="Ji M."/>
        </authorList>
    </citation>
    <scope>NUCLEOTIDE SEQUENCE [LARGE SCALE GENOMIC DNA]</scope>
    <source>
        <strain evidence="5 6">D4N98</strain>
    </source>
</reference>
<evidence type="ECO:0000313" key="5">
    <source>
        <dbReference type="EMBL" id="OON41904.1"/>
    </source>
</evidence>
<evidence type="ECO:0000256" key="1">
    <source>
        <dbReference type="ARBA" id="ARBA00007177"/>
    </source>
</evidence>
<dbReference type="EMBL" id="MRUL01000001">
    <property type="protein sequence ID" value="OON41904.1"/>
    <property type="molecule type" value="Genomic_DNA"/>
</dbReference>
<comment type="subunit">
    <text evidence="4">UreD, UreF and UreG form a complex that acts as a GTP-hydrolysis-dependent molecular chaperone, activating the urease apoprotein by helping to assemble the nickel containing metallocenter of UreC. The UreE protein probably delivers the nickel.</text>
</comment>
<dbReference type="PANTHER" id="PTHR33643">
    <property type="entry name" value="UREASE ACCESSORY PROTEIN D"/>
    <property type="match status" value="1"/>
</dbReference>
<dbReference type="Proteomes" id="UP000190667">
    <property type="component" value="Unassembled WGS sequence"/>
</dbReference>
<evidence type="ECO:0000256" key="2">
    <source>
        <dbReference type="ARBA" id="ARBA00022988"/>
    </source>
</evidence>
<keyword evidence="4" id="KW-0963">Cytoplasm</keyword>
<evidence type="ECO:0000256" key="4">
    <source>
        <dbReference type="HAMAP-Rule" id="MF_01384"/>
    </source>
</evidence>
<dbReference type="STRING" id="1926881.BTJ39_01725"/>